<dbReference type="EMBL" id="GFAC01000270">
    <property type="protein sequence ID" value="JAT98918.1"/>
    <property type="molecule type" value="mRNA"/>
</dbReference>
<dbReference type="PRINTS" id="PR00759">
    <property type="entry name" value="BASICPTASE"/>
</dbReference>
<sequence length="331" mass="37052">LLLTIAGLTAAAPGTEVPGVCKIPEDQPPCRANLPAWVYNKSAGYCEKLAHGGCYKPGSFFSEEDCNVNCRDPVLGLCAAPVKRSCGSGSKQYFFDPEMRQCSSYDGCFSTGRVSNGGKTFSSFKDCNDTCERFAQDPCLLSQDSGKDCREEPAASRTKTWFSFNSEKGVCEALNYKGCAGNRNRFRDEKDCWKVCAKHMKTCNLPLSSGYACGHHKGKAVRVYGYNPKSEKCERFMYKGCGGNNNKFRTARDCWNTCARASSNNCAKDPNLNVDGIGIYQRYYYDRGDDKCKFTRFFTKSNDGKNRFYTVTECQKECKAYYKGETNWMED</sequence>
<evidence type="ECO:0000256" key="2">
    <source>
        <dbReference type="ARBA" id="ARBA00022900"/>
    </source>
</evidence>
<dbReference type="SUPFAM" id="SSF57362">
    <property type="entry name" value="BPTI-like"/>
    <property type="match status" value="4"/>
</dbReference>
<keyword evidence="1" id="KW-0646">Protease inhibitor</keyword>
<dbReference type="SMART" id="SM00131">
    <property type="entry name" value="KU"/>
    <property type="match status" value="4"/>
</dbReference>
<proteinExistence type="evidence at transcript level"/>
<protein>
    <submittedName>
        <fullName evidence="5">Putative serine proteinase inhibitor</fullName>
    </submittedName>
</protein>
<feature type="domain" description="BPTI/Kunitz inhibitor" evidence="4">
    <location>
        <begin position="21"/>
        <end position="70"/>
    </location>
</feature>
<dbReference type="Gene3D" id="4.10.410.10">
    <property type="entry name" value="Pancreatic trypsin inhibitor Kunitz domain"/>
    <property type="match status" value="4"/>
</dbReference>
<dbReference type="AlphaFoldDB" id="A0A1E1XI70"/>
<dbReference type="InterPro" id="IPR020901">
    <property type="entry name" value="Prtase_inh_Kunz-CS"/>
</dbReference>
<feature type="domain" description="BPTI/Kunitz inhibitor" evidence="4">
    <location>
        <begin position="203"/>
        <end position="258"/>
    </location>
</feature>
<evidence type="ECO:0000256" key="1">
    <source>
        <dbReference type="ARBA" id="ARBA00022690"/>
    </source>
</evidence>
<evidence type="ECO:0000259" key="4">
    <source>
        <dbReference type="PROSITE" id="PS50279"/>
    </source>
</evidence>
<dbReference type="InterPro" id="IPR050098">
    <property type="entry name" value="TFPI/VKTCI-like"/>
</dbReference>
<dbReference type="Pfam" id="PF00014">
    <property type="entry name" value="Kunitz_BPTI"/>
    <property type="match status" value="3"/>
</dbReference>
<feature type="domain" description="BPTI/Kunitz inhibitor" evidence="4">
    <location>
        <begin position="139"/>
        <end position="196"/>
    </location>
</feature>
<evidence type="ECO:0000256" key="3">
    <source>
        <dbReference type="ARBA" id="ARBA00023157"/>
    </source>
</evidence>
<reference evidence="5" key="1">
    <citation type="journal article" date="2017" name="Front. Cell. Infect. Microbiol.">
        <title>The Distinct Transcriptional Response of the Midgut of Amblyomma sculptum and Amblyomma aureolatum Ticks to Rickettsia rickettsii Correlates to Their Differences in Susceptibility to Infection.</title>
        <authorList>
            <person name="Martins L.A."/>
            <person name="Galletti M.F.B.M."/>
            <person name="Ribeiro J.M."/>
            <person name="Fujita A."/>
            <person name="Costa F.B."/>
            <person name="Labruna M.B."/>
            <person name="Daffre S."/>
            <person name="Fogaca A.C."/>
        </authorList>
    </citation>
    <scope>NUCLEOTIDE SEQUENCE</scope>
</reference>
<dbReference type="InterPro" id="IPR002223">
    <property type="entry name" value="Kunitz_BPTI"/>
</dbReference>
<dbReference type="PANTHER" id="PTHR10083:SF374">
    <property type="entry name" value="BPTI_KUNITZ INHIBITOR DOMAIN-CONTAINING PROTEIN"/>
    <property type="match status" value="1"/>
</dbReference>
<dbReference type="InterPro" id="IPR036880">
    <property type="entry name" value="Kunitz_BPTI_sf"/>
</dbReference>
<dbReference type="PROSITE" id="PS50279">
    <property type="entry name" value="BPTI_KUNITZ_2"/>
    <property type="match status" value="3"/>
</dbReference>
<dbReference type="PROSITE" id="PS00280">
    <property type="entry name" value="BPTI_KUNITZ_1"/>
    <property type="match status" value="1"/>
</dbReference>
<dbReference type="PANTHER" id="PTHR10083">
    <property type="entry name" value="KUNITZ-TYPE PROTEASE INHIBITOR-RELATED"/>
    <property type="match status" value="1"/>
</dbReference>
<accession>A0A1E1XI70</accession>
<keyword evidence="3" id="KW-1015">Disulfide bond</keyword>
<feature type="non-terminal residue" evidence="5">
    <location>
        <position position="1"/>
    </location>
</feature>
<keyword evidence="2" id="KW-0722">Serine protease inhibitor</keyword>
<dbReference type="GO" id="GO:0004867">
    <property type="term" value="F:serine-type endopeptidase inhibitor activity"/>
    <property type="evidence" value="ECO:0007669"/>
    <property type="project" value="UniProtKB-KW"/>
</dbReference>
<evidence type="ECO:0000313" key="5">
    <source>
        <dbReference type="EMBL" id="JAT98918.1"/>
    </source>
</evidence>
<dbReference type="GO" id="GO:0005615">
    <property type="term" value="C:extracellular space"/>
    <property type="evidence" value="ECO:0007669"/>
    <property type="project" value="TreeGrafter"/>
</dbReference>
<organism evidence="5">
    <name type="scientific">Amblyomma aureolatum</name>
    <dbReference type="NCBI Taxonomy" id="187763"/>
    <lineage>
        <taxon>Eukaryota</taxon>
        <taxon>Metazoa</taxon>
        <taxon>Ecdysozoa</taxon>
        <taxon>Arthropoda</taxon>
        <taxon>Chelicerata</taxon>
        <taxon>Arachnida</taxon>
        <taxon>Acari</taxon>
        <taxon>Parasitiformes</taxon>
        <taxon>Ixodida</taxon>
        <taxon>Ixodoidea</taxon>
        <taxon>Ixodidae</taxon>
        <taxon>Amblyomminae</taxon>
        <taxon>Amblyomma</taxon>
    </lineage>
</organism>
<name>A0A1E1XI70_9ACAR</name>